<evidence type="ECO:0000256" key="1">
    <source>
        <dbReference type="SAM" id="MobiDB-lite"/>
    </source>
</evidence>
<evidence type="ECO:0000313" key="2">
    <source>
        <dbReference type="EMBL" id="OAX44511.1"/>
    </source>
</evidence>
<proteinExistence type="predicted"/>
<feature type="compositionally biased region" description="Low complexity" evidence="1">
    <location>
        <begin position="160"/>
        <end position="169"/>
    </location>
</feature>
<keyword evidence="3" id="KW-1185">Reference proteome</keyword>
<reference evidence="2 3" key="1">
    <citation type="submission" date="2016-06" db="EMBL/GenBank/DDBJ databases">
        <title>Comparative genomics of the ectomycorrhizal sister species Rhizopogon vinicolor and Rhizopogon vesiculosus (Basidiomycota: Boletales) reveals a divergence of the mating type B locus.</title>
        <authorList>
            <consortium name="DOE Joint Genome Institute"/>
            <person name="Mujic A.B."/>
            <person name="Kuo A."/>
            <person name="Tritt A."/>
            <person name="Lipzen A."/>
            <person name="Chen C."/>
            <person name="Johnson J."/>
            <person name="Sharma A."/>
            <person name="Barry K."/>
            <person name="Grigoriev I.V."/>
            <person name="Spatafora J.W."/>
        </authorList>
    </citation>
    <scope>NUCLEOTIDE SEQUENCE [LARGE SCALE GENOMIC DNA]</scope>
    <source>
        <strain evidence="2 3">AM-OR11-026</strain>
    </source>
</reference>
<feature type="region of interest" description="Disordered" evidence="1">
    <location>
        <begin position="127"/>
        <end position="200"/>
    </location>
</feature>
<feature type="compositionally biased region" description="Pro residues" evidence="1">
    <location>
        <begin position="57"/>
        <end position="66"/>
    </location>
</feature>
<accession>A0A1B7NHU4</accession>
<feature type="compositionally biased region" description="Pro residues" evidence="1">
    <location>
        <begin position="127"/>
        <end position="159"/>
    </location>
</feature>
<name>A0A1B7NHU4_9AGAM</name>
<feature type="compositionally biased region" description="Polar residues" evidence="1">
    <location>
        <begin position="183"/>
        <end position="195"/>
    </location>
</feature>
<gene>
    <name evidence="2" type="ORF">K503DRAFT_303704</name>
</gene>
<dbReference type="EMBL" id="KV448124">
    <property type="protein sequence ID" value="OAX44511.1"/>
    <property type="molecule type" value="Genomic_DNA"/>
</dbReference>
<evidence type="ECO:0000313" key="3">
    <source>
        <dbReference type="Proteomes" id="UP000092154"/>
    </source>
</evidence>
<dbReference type="Proteomes" id="UP000092154">
    <property type="component" value="Unassembled WGS sequence"/>
</dbReference>
<protein>
    <submittedName>
        <fullName evidence="2">Uncharacterized protein</fullName>
    </submittedName>
</protein>
<organism evidence="2 3">
    <name type="scientific">Rhizopogon vinicolor AM-OR11-026</name>
    <dbReference type="NCBI Taxonomy" id="1314800"/>
    <lineage>
        <taxon>Eukaryota</taxon>
        <taxon>Fungi</taxon>
        <taxon>Dikarya</taxon>
        <taxon>Basidiomycota</taxon>
        <taxon>Agaricomycotina</taxon>
        <taxon>Agaricomycetes</taxon>
        <taxon>Agaricomycetidae</taxon>
        <taxon>Boletales</taxon>
        <taxon>Suillineae</taxon>
        <taxon>Rhizopogonaceae</taxon>
        <taxon>Rhizopogon</taxon>
    </lineage>
</organism>
<dbReference type="AlphaFoldDB" id="A0A1B7NHU4"/>
<dbReference type="OrthoDB" id="2684483at2759"/>
<feature type="region of interest" description="Disordered" evidence="1">
    <location>
        <begin position="25"/>
        <end position="97"/>
    </location>
</feature>
<sequence length="278" mass="29888">MMQYNQQGEGVNGCDCGVNERDAAHWPGTPHHSASFSATPNRGPPPTRPRYSTLPGPHLPPQPPLPTYNGHSRHMPIPASLTPGRRPPPVGVGSPHPSFSYNTSGTLVASPPYTSFYGDYFFTRPHPPLSPPPLPQKQPGMSAPPPPPPLPRPPVPPRPSLTTTVSSSRNPLYPQSIPGPVSGPSSQTMQAAEQSPTDDKDIALALALSASEAHQRDEDISAQEEADLMRALEESRISDISYNSLCLPLQKRPSSVQGLSPHNIVFQDTLGKTKAFYT</sequence>
<dbReference type="InParanoid" id="A0A1B7NHU4"/>